<protein>
    <submittedName>
        <fullName evidence="1">Uncharacterized protein</fullName>
    </submittedName>
</protein>
<reference evidence="1" key="1">
    <citation type="submission" date="2014-11" db="EMBL/GenBank/DDBJ databases">
        <authorList>
            <person name="Amaro Gonzalez C."/>
        </authorList>
    </citation>
    <scope>NUCLEOTIDE SEQUENCE</scope>
</reference>
<dbReference type="EMBL" id="GBXM01019335">
    <property type="protein sequence ID" value="JAH89242.1"/>
    <property type="molecule type" value="Transcribed_RNA"/>
</dbReference>
<evidence type="ECO:0000313" key="1">
    <source>
        <dbReference type="EMBL" id="JAH89242.1"/>
    </source>
</evidence>
<name>A0A0E9WFX9_ANGAN</name>
<proteinExistence type="predicted"/>
<reference evidence="1" key="2">
    <citation type="journal article" date="2015" name="Fish Shellfish Immunol.">
        <title>Early steps in the European eel (Anguilla anguilla)-Vibrio vulnificus interaction in the gills: Role of the RtxA13 toxin.</title>
        <authorList>
            <person name="Callol A."/>
            <person name="Pajuelo D."/>
            <person name="Ebbesson L."/>
            <person name="Teles M."/>
            <person name="MacKenzie S."/>
            <person name="Amaro C."/>
        </authorList>
    </citation>
    <scope>NUCLEOTIDE SEQUENCE</scope>
</reference>
<accession>A0A0E9WFX9</accession>
<dbReference type="AlphaFoldDB" id="A0A0E9WFX9"/>
<sequence>MLCGMYKNTVQAQLTSILDLKMARGKDIGNTSVNMVGNCGRKLTFDDYDAHALVRYVRKNRRATLPQVTENVTAGRDQTLSARTVHCLFVVLVAAQHRTKTLYVSFSFSLPVCI</sequence>
<organism evidence="1">
    <name type="scientific">Anguilla anguilla</name>
    <name type="common">European freshwater eel</name>
    <name type="synonym">Muraena anguilla</name>
    <dbReference type="NCBI Taxonomy" id="7936"/>
    <lineage>
        <taxon>Eukaryota</taxon>
        <taxon>Metazoa</taxon>
        <taxon>Chordata</taxon>
        <taxon>Craniata</taxon>
        <taxon>Vertebrata</taxon>
        <taxon>Euteleostomi</taxon>
        <taxon>Actinopterygii</taxon>
        <taxon>Neopterygii</taxon>
        <taxon>Teleostei</taxon>
        <taxon>Anguilliformes</taxon>
        <taxon>Anguillidae</taxon>
        <taxon>Anguilla</taxon>
    </lineage>
</organism>